<evidence type="ECO:0000313" key="5">
    <source>
        <dbReference type="EMBL" id="JAE33737.1"/>
    </source>
</evidence>
<dbReference type="PANTHER" id="PTHR26379">
    <property type="entry name" value="BTB/POZ AND MATH DOMAIN-CONTAINING PROTEIN 1"/>
    <property type="match status" value="1"/>
</dbReference>
<comment type="similarity">
    <text evidence="2">Belongs to the Tdpoz family.</text>
</comment>
<organism evidence="5">
    <name type="scientific">Arundo donax</name>
    <name type="common">Giant reed</name>
    <name type="synonym">Donax arundinaceus</name>
    <dbReference type="NCBI Taxonomy" id="35708"/>
    <lineage>
        <taxon>Eukaryota</taxon>
        <taxon>Viridiplantae</taxon>
        <taxon>Streptophyta</taxon>
        <taxon>Embryophyta</taxon>
        <taxon>Tracheophyta</taxon>
        <taxon>Spermatophyta</taxon>
        <taxon>Magnoliopsida</taxon>
        <taxon>Liliopsida</taxon>
        <taxon>Poales</taxon>
        <taxon>Poaceae</taxon>
        <taxon>PACMAD clade</taxon>
        <taxon>Arundinoideae</taxon>
        <taxon>Arundineae</taxon>
        <taxon>Arundo</taxon>
    </lineage>
</organism>
<dbReference type="EMBL" id="GBRH01164159">
    <property type="protein sequence ID" value="JAE33737.1"/>
    <property type="molecule type" value="Transcribed_RNA"/>
</dbReference>
<evidence type="ECO:0000259" key="4">
    <source>
        <dbReference type="PROSITE" id="PS50144"/>
    </source>
</evidence>
<reference evidence="5" key="1">
    <citation type="submission" date="2014-09" db="EMBL/GenBank/DDBJ databases">
        <authorList>
            <person name="Magalhaes I.L.F."/>
            <person name="Oliveira U."/>
            <person name="Santos F.R."/>
            <person name="Vidigal T.H.D.A."/>
            <person name="Brescovit A.D."/>
            <person name="Santos A.J."/>
        </authorList>
    </citation>
    <scope>NUCLEOTIDE SEQUENCE</scope>
    <source>
        <tissue evidence="5">Shoot tissue taken approximately 20 cm above the soil surface</tissue>
    </source>
</reference>
<evidence type="ECO:0000259" key="3">
    <source>
        <dbReference type="PROSITE" id="PS50097"/>
    </source>
</evidence>
<feature type="domain" description="MATH" evidence="4">
    <location>
        <begin position="20"/>
        <end position="149"/>
    </location>
</feature>
<dbReference type="PROSITE" id="PS50097">
    <property type="entry name" value="BTB"/>
    <property type="match status" value="1"/>
</dbReference>
<dbReference type="InterPro" id="IPR056423">
    <property type="entry name" value="BACK_BPM_SPOP"/>
</dbReference>
<feature type="domain" description="BTB" evidence="3">
    <location>
        <begin position="187"/>
        <end position="254"/>
    </location>
</feature>
<reference evidence="5" key="2">
    <citation type="journal article" date="2015" name="Data Brief">
        <title>Shoot transcriptome of the giant reed, Arundo donax.</title>
        <authorList>
            <person name="Barrero R.A."/>
            <person name="Guerrero F.D."/>
            <person name="Moolhuijzen P."/>
            <person name="Goolsby J.A."/>
            <person name="Tidwell J."/>
            <person name="Bellgard S.E."/>
            <person name="Bellgard M.I."/>
        </authorList>
    </citation>
    <scope>NUCLEOTIDE SEQUENCE</scope>
    <source>
        <tissue evidence="5">Shoot tissue taken approximately 20 cm above the soil surface</tissue>
    </source>
</reference>
<accession>A0A0A9HAG6</accession>
<comment type="pathway">
    <text evidence="1">Protein modification; protein ubiquitination.</text>
</comment>
<sequence length="359" mass="40202">MPRHMPTLTTVSKCTSVTEQGKHVFEIFDYSQHRGMGHEEFIRSGTFSVGGHDWAIRFYPDGFTEASEGYISVYLELLGKDTKVRASCDLRLVDQTTGLPTSVNKTELRMFNSADLSRFAPQTGLFMSQSQFEASSYLRDDHFTIKCIASVRREPQVSVTEFLNKIEVPPSNIAEHLGNLLHTEEAADVTFSVGGANFVAHKIVLAVRSPVLKAELYGPMREARSQHVTIEDMQPAVFRALLHFIYTDSLPGMDDHEGGADTEMIRHLLVAADRYAMDRLKLVCQSILCNNLDVETVSTTLALAYQHNCDMLKDICLDFITSSDVMDAVVATEGYKNLKTTFPSVLADAFEKIMRLRKI</sequence>
<evidence type="ECO:0000256" key="2">
    <source>
        <dbReference type="ARBA" id="ARBA00010846"/>
    </source>
</evidence>
<dbReference type="GO" id="GO:0016567">
    <property type="term" value="P:protein ubiquitination"/>
    <property type="evidence" value="ECO:0007669"/>
    <property type="project" value="InterPro"/>
</dbReference>
<dbReference type="AlphaFoldDB" id="A0A0A9HAG6"/>
<dbReference type="SUPFAM" id="SSF54695">
    <property type="entry name" value="POZ domain"/>
    <property type="match status" value="1"/>
</dbReference>
<evidence type="ECO:0008006" key="6">
    <source>
        <dbReference type="Google" id="ProtNLM"/>
    </source>
</evidence>
<protein>
    <recommendedName>
        <fullName evidence="6">BTB domain-containing protein</fullName>
    </recommendedName>
</protein>
<dbReference type="Pfam" id="PF00651">
    <property type="entry name" value="BTB"/>
    <property type="match status" value="1"/>
</dbReference>
<dbReference type="Gene3D" id="1.25.40.420">
    <property type="match status" value="1"/>
</dbReference>
<dbReference type="CDD" id="cd18280">
    <property type="entry name" value="BTB_POZ_BPM_plant"/>
    <property type="match status" value="1"/>
</dbReference>
<dbReference type="Gene3D" id="3.30.710.10">
    <property type="entry name" value="Potassium Channel Kv1.1, Chain A"/>
    <property type="match status" value="1"/>
</dbReference>
<dbReference type="InterPro" id="IPR000210">
    <property type="entry name" value="BTB/POZ_dom"/>
</dbReference>
<dbReference type="Pfam" id="PF22486">
    <property type="entry name" value="MATH_2"/>
    <property type="match status" value="1"/>
</dbReference>
<dbReference type="InterPro" id="IPR008974">
    <property type="entry name" value="TRAF-like"/>
</dbReference>
<dbReference type="SMART" id="SM00225">
    <property type="entry name" value="BTB"/>
    <property type="match status" value="1"/>
</dbReference>
<evidence type="ECO:0000256" key="1">
    <source>
        <dbReference type="ARBA" id="ARBA00004906"/>
    </source>
</evidence>
<dbReference type="InterPro" id="IPR002083">
    <property type="entry name" value="MATH/TRAF_dom"/>
</dbReference>
<proteinExistence type="inferred from homology"/>
<dbReference type="CDD" id="cd00121">
    <property type="entry name" value="MATH"/>
    <property type="match status" value="1"/>
</dbReference>
<name>A0A0A9HAG6_ARUDO</name>
<dbReference type="SUPFAM" id="SSF49599">
    <property type="entry name" value="TRAF domain-like"/>
    <property type="match status" value="1"/>
</dbReference>
<dbReference type="Pfam" id="PF24570">
    <property type="entry name" value="BACK_BPM_SPOP"/>
    <property type="match status" value="1"/>
</dbReference>
<dbReference type="PANTHER" id="PTHR26379:SF482">
    <property type="entry name" value="BTB DOMAIN-CONTAINING PROTEIN"/>
    <property type="match status" value="1"/>
</dbReference>
<dbReference type="Gene3D" id="2.60.210.10">
    <property type="entry name" value="Apoptosis, Tumor Necrosis Factor Receptor Associated Protein 2, Chain A"/>
    <property type="match status" value="1"/>
</dbReference>
<dbReference type="InterPro" id="IPR045005">
    <property type="entry name" value="BPM1-6"/>
</dbReference>
<dbReference type="InterPro" id="IPR011333">
    <property type="entry name" value="SKP1/BTB/POZ_sf"/>
</dbReference>
<dbReference type="PROSITE" id="PS50144">
    <property type="entry name" value="MATH"/>
    <property type="match status" value="1"/>
</dbReference>